<feature type="transmembrane region" description="Helical" evidence="2">
    <location>
        <begin position="29"/>
        <end position="47"/>
    </location>
</feature>
<evidence type="ECO:0000313" key="3">
    <source>
        <dbReference type="EMBL" id="SMF20234.1"/>
    </source>
</evidence>
<dbReference type="STRING" id="286727.SAMN02982917_0891"/>
<evidence type="ECO:0000256" key="2">
    <source>
        <dbReference type="SAM" id="Phobius"/>
    </source>
</evidence>
<feature type="transmembrane region" description="Helical" evidence="2">
    <location>
        <begin position="53"/>
        <end position="71"/>
    </location>
</feature>
<keyword evidence="2" id="KW-0812">Transmembrane</keyword>
<protein>
    <submittedName>
        <fullName evidence="3">Uncharacterized protein</fullName>
    </submittedName>
</protein>
<keyword evidence="2" id="KW-1133">Transmembrane helix</keyword>
<dbReference type="RefSeq" id="WP_085082644.1">
    <property type="nucleotide sequence ID" value="NZ_FXAK01000001.1"/>
</dbReference>
<keyword evidence="2" id="KW-0472">Membrane</keyword>
<evidence type="ECO:0000256" key="1">
    <source>
        <dbReference type="SAM" id="MobiDB-lite"/>
    </source>
</evidence>
<accession>A0A1X7DRV4</accession>
<dbReference type="OrthoDB" id="7307070at2"/>
<sequence length="73" mass="8032">MTMQMAQPALPADEDTAAPANSSRLESPYIVFPALILLLIMPLGIVFHPAWLATLAEVGVVVMFIAIFRMMRM</sequence>
<reference evidence="3 4" key="1">
    <citation type="submission" date="2017-04" db="EMBL/GenBank/DDBJ databases">
        <authorList>
            <person name="Afonso C.L."/>
            <person name="Miller P.J."/>
            <person name="Scott M.A."/>
            <person name="Spackman E."/>
            <person name="Goraichik I."/>
            <person name="Dimitrov K.M."/>
            <person name="Suarez D.L."/>
            <person name="Swayne D.E."/>
        </authorList>
    </citation>
    <scope>NUCLEOTIDE SEQUENCE [LARGE SCALE GENOMIC DNA]</scope>
    <source>
        <strain evidence="3 4">A2P</strain>
    </source>
</reference>
<evidence type="ECO:0000313" key="4">
    <source>
        <dbReference type="Proteomes" id="UP000192936"/>
    </source>
</evidence>
<proteinExistence type="predicted"/>
<gene>
    <name evidence="3" type="ORF">SAMN02982917_0891</name>
</gene>
<dbReference type="EMBL" id="FXAK01000001">
    <property type="protein sequence ID" value="SMF20234.1"/>
    <property type="molecule type" value="Genomic_DNA"/>
</dbReference>
<name>A0A1X7DRV4_9PROT</name>
<organism evidence="3 4">
    <name type="scientific">Azospirillum oryzae</name>
    <dbReference type="NCBI Taxonomy" id="286727"/>
    <lineage>
        <taxon>Bacteria</taxon>
        <taxon>Pseudomonadati</taxon>
        <taxon>Pseudomonadota</taxon>
        <taxon>Alphaproteobacteria</taxon>
        <taxon>Rhodospirillales</taxon>
        <taxon>Azospirillaceae</taxon>
        <taxon>Azospirillum</taxon>
    </lineage>
</organism>
<dbReference type="AlphaFoldDB" id="A0A1X7DRV4"/>
<dbReference type="Proteomes" id="UP000192936">
    <property type="component" value="Unassembled WGS sequence"/>
</dbReference>
<feature type="region of interest" description="Disordered" evidence="1">
    <location>
        <begin position="1"/>
        <end position="20"/>
    </location>
</feature>